<dbReference type="GO" id="GO:0016279">
    <property type="term" value="F:protein-lysine N-methyltransferase activity"/>
    <property type="evidence" value="ECO:0007669"/>
    <property type="project" value="InterPro"/>
</dbReference>
<dbReference type="SUPFAM" id="SSF53335">
    <property type="entry name" value="S-adenosyl-L-methionine-dependent methyltransferases"/>
    <property type="match status" value="1"/>
</dbReference>
<keyword evidence="4" id="KW-1133">Transmembrane helix</keyword>
<dbReference type="GO" id="GO:0032259">
    <property type="term" value="P:methylation"/>
    <property type="evidence" value="ECO:0007669"/>
    <property type="project" value="UniProtKB-KW"/>
</dbReference>
<keyword evidence="1" id="KW-0489">Methyltransferase</keyword>
<dbReference type="Gene3D" id="3.40.50.150">
    <property type="entry name" value="Vaccinia Virus protein VP39"/>
    <property type="match status" value="1"/>
</dbReference>
<dbReference type="STRING" id="1452487.AVW16_04520"/>
<evidence type="ECO:0000313" key="5">
    <source>
        <dbReference type="EMBL" id="KZE35055.1"/>
    </source>
</evidence>
<dbReference type="AlphaFoldDB" id="A0A165G3Z8"/>
<evidence type="ECO:0000256" key="3">
    <source>
        <dbReference type="ARBA" id="ARBA00022691"/>
    </source>
</evidence>
<feature type="transmembrane region" description="Helical" evidence="4">
    <location>
        <begin position="59"/>
        <end position="84"/>
    </location>
</feature>
<dbReference type="PANTHER" id="PTHR13610:SF9">
    <property type="entry name" value="FI06469P"/>
    <property type="match status" value="1"/>
</dbReference>
<evidence type="ECO:0008006" key="7">
    <source>
        <dbReference type="Google" id="ProtNLM"/>
    </source>
</evidence>
<dbReference type="PANTHER" id="PTHR13610">
    <property type="entry name" value="METHYLTRANSFERASE DOMAIN-CONTAINING PROTEIN"/>
    <property type="match status" value="1"/>
</dbReference>
<gene>
    <name evidence="5" type="ORF">AVW16_04520</name>
</gene>
<proteinExistence type="predicted"/>
<keyword evidence="4" id="KW-0472">Membrane</keyword>
<comment type="caution">
    <text evidence="5">The sequence shown here is derived from an EMBL/GenBank/DDBJ whole genome shotgun (WGS) entry which is preliminary data.</text>
</comment>
<name>A0A165G3Z8_9NEIS</name>
<dbReference type="InterPro" id="IPR029063">
    <property type="entry name" value="SAM-dependent_MTases_sf"/>
</dbReference>
<dbReference type="OrthoDB" id="5611641at2"/>
<dbReference type="InterPro" id="IPR026170">
    <property type="entry name" value="FAM173A/B"/>
</dbReference>
<evidence type="ECO:0000256" key="1">
    <source>
        <dbReference type="ARBA" id="ARBA00022603"/>
    </source>
</evidence>
<sequence>MRRLIRPGLIQLAAAALAWLWFAPLAEPLAWSSLAALVAVALAMACRIAAPARWLYALLWPTVAMALTLALPPWLYLAALALTLGLGRNAFSERVPLYRSNLRVVEALAERLPQGAALLEAGCGDARLALALARRRPDLTITGVENAWLAWAWAKWRWFAAGRPAAVRIRFASLWRCDWHGYHAIYVFLSPAPMPRVWARFLQGAEAGALLISNSFTVPGVTADETLPLGGPLQRALYLWRRPHGAC</sequence>
<reference evidence="6" key="1">
    <citation type="submission" date="2016-01" db="EMBL/GenBank/DDBJ databases">
        <title>Draft genome of Chromobacterium sp. F49.</title>
        <authorList>
            <person name="Hong K.W."/>
        </authorList>
    </citation>
    <scope>NUCLEOTIDE SEQUENCE [LARGE SCALE GENOMIC DNA]</scope>
    <source>
        <strain evidence="6">CN10</strain>
    </source>
</reference>
<dbReference type="RefSeq" id="WP_066609475.1">
    <property type="nucleotide sequence ID" value="NZ_LQQU01000003.1"/>
</dbReference>
<accession>A0A165G3Z8</accession>
<keyword evidence="4" id="KW-0812">Transmembrane</keyword>
<evidence type="ECO:0000256" key="4">
    <source>
        <dbReference type="SAM" id="Phobius"/>
    </source>
</evidence>
<evidence type="ECO:0000313" key="6">
    <source>
        <dbReference type="Proteomes" id="UP000076625"/>
    </source>
</evidence>
<keyword evidence="2" id="KW-0808">Transferase</keyword>
<organism evidence="5 6">
    <name type="scientific">Crenobacter luteus</name>
    <dbReference type="NCBI Taxonomy" id="1452487"/>
    <lineage>
        <taxon>Bacteria</taxon>
        <taxon>Pseudomonadati</taxon>
        <taxon>Pseudomonadota</taxon>
        <taxon>Betaproteobacteria</taxon>
        <taxon>Neisseriales</taxon>
        <taxon>Neisseriaceae</taxon>
        <taxon>Crenobacter</taxon>
    </lineage>
</organism>
<evidence type="ECO:0000256" key="2">
    <source>
        <dbReference type="ARBA" id="ARBA00022679"/>
    </source>
</evidence>
<keyword evidence="6" id="KW-1185">Reference proteome</keyword>
<protein>
    <recommendedName>
        <fullName evidence="7">SAM-dependent methyltransferase</fullName>
    </recommendedName>
</protein>
<dbReference type="EMBL" id="LQQU01000003">
    <property type="protein sequence ID" value="KZE35055.1"/>
    <property type="molecule type" value="Genomic_DNA"/>
</dbReference>
<dbReference type="Proteomes" id="UP000076625">
    <property type="component" value="Unassembled WGS sequence"/>
</dbReference>
<keyword evidence="3" id="KW-0949">S-adenosyl-L-methionine</keyword>